<feature type="region of interest" description="Disordered" evidence="3">
    <location>
        <begin position="321"/>
        <end position="388"/>
    </location>
</feature>
<keyword evidence="5" id="KW-0418">Kinase</keyword>
<evidence type="ECO:0000313" key="5">
    <source>
        <dbReference type="EMBL" id="KAG7363777.1"/>
    </source>
</evidence>
<proteinExistence type="inferred from homology"/>
<dbReference type="GO" id="GO:0004140">
    <property type="term" value="F:dephospho-CoA kinase activity"/>
    <property type="evidence" value="ECO:0007669"/>
    <property type="project" value="InterPro"/>
</dbReference>
<keyword evidence="2" id="KW-0067">ATP-binding</keyword>
<organism evidence="5 6">
    <name type="scientific">Nitzschia inconspicua</name>
    <dbReference type="NCBI Taxonomy" id="303405"/>
    <lineage>
        <taxon>Eukaryota</taxon>
        <taxon>Sar</taxon>
        <taxon>Stramenopiles</taxon>
        <taxon>Ochrophyta</taxon>
        <taxon>Bacillariophyta</taxon>
        <taxon>Bacillariophyceae</taxon>
        <taxon>Bacillariophycidae</taxon>
        <taxon>Bacillariales</taxon>
        <taxon>Bacillariaceae</taxon>
        <taxon>Nitzschia</taxon>
    </lineage>
</organism>
<accession>A0A9K3PXT5</accession>
<sequence>MLTRPFTRLVVAFGVRKITQRRLVEELVLGILFLVPFGFVVGLFTSRLCTKFTWQRKWIRSDVWTTMVVFFVGDILMEWLLPSLSCLPMMMGDSPSSNSSSSTSSSSSSSFQDDDPYHSSSTHSYHALREDEFVYDMTWLFQSFGLWCPSNFASSETLLSPDATAILFSLRLVFLCIGVHLGESLCFVALTGGIATGKTTVANMFVEFNPTTIGTNNNNNNKSNNNRTTTTTSSSNNNNNSNNQSQPQQQTSHKRKAKKAIINNNNTTNSNETTTTTNTTTTTATTTTTSDDDGYKEGTVQLICADAIAHQVLLSPDVLARRARGGSKQQQQQQQQQGQPPQKRRRITNNDDDDDTYYDDETTGDDDDDDNNDDDDDEDDLNHFGHGNDSLLLVQPSDSVYPQIVDAFHGKDILTKNGRQIDRLKLGSIVFASNDDRRKLNRITHPRILSILIRSLLRGVFFGSCDIVMADVPLLFESGKLSWLFGVTICVVVSDPSVQLERLQKRNPELTQRQCQERINSQLPMTEKANLADIVIDNSGSIEDLYGQVEEVRKDLMGRLYGIGMSLLQMLLLIGGSTSIAVSSKFYTNWQQ</sequence>
<keyword evidence="4" id="KW-1133">Transmembrane helix</keyword>
<dbReference type="PROSITE" id="PS51219">
    <property type="entry name" value="DPCK"/>
    <property type="match status" value="1"/>
</dbReference>
<reference evidence="5" key="1">
    <citation type="journal article" date="2021" name="Sci. Rep.">
        <title>Diploid genomic architecture of Nitzschia inconspicua, an elite biomass production diatom.</title>
        <authorList>
            <person name="Oliver A."/>
            <person name="Podell S."/>
            <person name="Pinowska A."/>
            <person name="Traller J.C."/>
            <person name="Smith S.R."/>
            <person name="McClure R."/>
            <person name="Beliaev A."/>
            <person name="Bohutskyi P."/>
            <person name="Hill E.A."/>
            <person name="Rabines A."/>
            <person name="Zheng H."/>
            <person name="Allen L.Z."/>
            <person name="Kuo A."/>
            <person name="Grigoriev I.V."/>
            <person name="Allen A.E."/>
            <person name="Hazlebeck D."/>
            <person name="Allen E.E."/>
        </authorList>
    </citation>
    <scope>NUCLEOTIDE SEQUENCE</scope>
    <source>
        <strain evidence="5">Hildebrandi</strain>
    </source>
</reference>
<dbReference type="PANTHER" id="PTHR10695:SF46">
    <property type="entry name" value="BIFUNCTIONAL COENZYME A SYNTHASE-RELATED"/>
    <property type="match status" value="1"/>
</dbReference>
<evidence type="ECO:0000256" key="4">
    <source>
        <dbReference type="SAM" id="Phobius"/>
    </source>
</evidence>
<dbReference type="OrthoDB" id="247245at2759"/>
<keyword evidence="4" id="KW-0472">Membrane</keyword>
<evidence type="ECO:0000256" key="3">
    <source>
        <dbReference type="SAM" id="MobiDB-lite"/>
    </source>
</evidence>
<dbReference type="EMBL" id="JAGRRH010000010">
    <property type="protein sequence ID" value="KAG7363777.1"/>
    <property type="molecule type" value="Genomic_DNA"/>
</dbReference>
<keyword evidence="4" id="KW-0812">Transmembrane</keyword>
<dbReference type="Pfam" id="PF01121">
    <property type="entry name" value="CoaE"/>
    <property type="match status" value="1"/>
</dbReference>
<evidence type="ECO:0000256" key="2">
    <source>
        <dbReference type="ARBA" id="ARBA00022840"/>
    </source>
</evidence>
<feature type="transmembrane region" description="Helical" evidence="4">
    <location>
        <begin position="560"/>
        <end position="582"/>
    </location>
</feature>
<name>A0A9K3PXT5_9STRA</name>
<dbReference type="InterPro" id="IPR001977">
    <property type="entry name" value="Depp_CoAkinase"/>
</dbReference>
<dbReference type="HAMAP" id="MF_00376">
    <property type="entry name" value="Dephospho_CoA_kinase"/>
    <property type="match status" value="1"/>
</dbReference>
<comment type="caution">
    <text evidence="5">The sequence shown here is derived from an EMBL/GenBank/DDBJ whole genome shotgun (WGS) entry which is preliminary data.</text>
</comment>
<feature type="transmembrane region" description="Helical" evidence="4">
    <location>
        <begin position="27"/>
        <end position="44"/>
    </location>
</feature>
<feature type="compositionally biased region" description="Low complexity" evidence="3">
    <location>
        <begin position="263"/>
        <end position="289"/>
    </location>
</feature>
<dbReference type="GO" id="GO:0015937">
    <property type="term" value="P:coenzyme A biosynthetic process"/>
    <property type="evidence" value="ECO:0007669"/>
    <property type="project" value="InterPro"/>
</dbReference>
<evidence type="ECO:0000313" key="6">
    <source>
        <dbReference type="Proteomes" id="UP000693970"/>
    </source>
</evidence>
<keyword evidence="1" id="KW-0547">Nucleotide-binding</keyword>
<feature type="transmembrane region" description="Helical" evidence="4">
    <location>
        <begin position="64"/>
        <end position="81"/>
    </location>
</feature>
<feature type="compositionally biased region" description="Low complexity" evidence="3">
    <location>
        <begin position="326"/>
        <end position="341"/>
    </location>
</feature>
<dbReference type="NCBIfam" id="TIGR00152">
    <property type="entry name" value="dephospho-CoA kinase"/>
    <property type="match status" value="1"/>
</dbReference>
<feature type="compositionally biased region" description="Low complexity" evidence="3">
    <location>
        <begin position="95"/>
        <end position="110"/>
    </location>
</feature>
<evidence type="ECO:0000256" key="1">
    <source>
        <dbReference type="ARBA" id="ARBA00022741"/>
    </source>
</evidence>
<protein>
    <submittedName>
        <fullName evidence="5">Dephospho-CoA kinase-domain containing protein</fullName>
    </submittedName>
</protein>
<feature type="region of interest" description="Disordered" evidence="3">
    <location>
        <begin position="95"/>
        <end position="117"/>
    </location>
</feature>
<gene>
    <name evidence="5" type="ORF">IV203_027138</name>
</gene>
<keyword evidence="5" id="KW-0808">Transferase</keyword>
<dbReference type="GO" id="GO:0005524">
    <property type="term" value="F:ATP binding"/>
    <property type="evidence" value="ECO:0007669"/>
    <property type="project" value="UniProtKB-KW"/>
</dbReference>
<feature type="compositionally biased region" description="Acidic residues" evidence="3">
    <location>
        <begin position="350"/>
        <end position="380"/>
    </location>
</feature>
<feature type="compositionally biased region" description="Low complexity" evidence="3">
    <location>
        <begin position="215"/>
        <end position="251"/>
    </location>
</feature>
<dbReference type="CDD" id="cd02022">
    <property type="entry name" value="DPCK"/>
    <property type="match status" value="1"/>
</dbReference>
<keyword evidence="6" id="KW-1185">Reference proteome</keyword>
<feature type="region of interest" description="Disordered" evidence="3">
    <location>
        <begin position="210"/>
        <end position="295"/>
    </location>
</feature>
<reference evidence="5" key="2">
    <citation type="submission" date="2021-04" db="EMBL/GenBank/DDBJ databases">
        <authorList>
            <person name="Podell S."/>
        </authorList>
    </citation>
    <scope>NUCLEOTIDE SEQUENCE</scope>
    <source>
        <strain evidence="5">Hildebrandi</strain>
    </source>
</reference>
<dbReference type="Proteomes" id="UP000693970">
    <property type="component" value="Unassembled WGS sequence"/>
</dbReference>
<dbReference type="AlphaFoldDB" id="A0A9K3PXT5"/>
<dbReference type="PANTHER" id="PTHR10695">
    <property type="entry name" value="DEPHOSPHO-COA KINASE-RELATED"/>
    <property type="match status" value="1"/>
</dbReference>